<keyword evidence="2" id="KW-0560">Oxidoreductase</keyword>
<protein>
    <recommendedName>
        <fullName evidence="3">Ketoreductase domain-containing protein</fullName>
    </recommendedName>
</protein>
<gene>
    <name evidence="4" type="ORF">METZ01_LOCUS241572</name>
</gene>
<dbReference type="EMBL" id="UINC01062270">
    <property type="protein sequence ID" value="SVB88718.1"/>
    <property type="molecule type" value="Genomic_DNA"/>
</dbReference>
<dbReference type="SMART" id="SM00822">
    <property type="entry name" value="PKS_KR"/>
    <property type="match status" value="1"/>
</dbReference>
<dbReference type="InterPro" id="IPR057326">
    <property type="entry name" value="KR_dom"/>
</dbReference>
<dbReference type="SUPFAM" id="SSF51735">
    <property type="entry name" value="NAD(P)-binding Rossmann-fold domains"/>
    <property type="match status" value="1"/>
</dbReference>
<dbReference type="GO" id="GO:0016491">
    <property type="term" value="F:oxidoreductase activity"/>
    <property type="evidence" value="ECO:0007669"/>
    <property type="project" value="UniProtKB-KW"/>
</dbReference>
<evidence type="ECO:0000313" key="4">
    <source>
        <dbReference type="EMBL" id="SVB88718.1"/>
    </source>
</evidence>
<evidence type="ECO:0000259" key="3">
    <source>
        <dbReference type="SMART" id="SM00822"/>
    </source>
</evidence>
<name>A0A382HN47_9ZZZZ</name>
<dbReference type="Gene3D" id="3.40.50.720">
    <property type="entry name" value="NAD(P)-binding Rossmann-like Domain"/>
    <property type="match status" value="1"/>
</dbReference>
<dbReference type="PRINTS" id="PR00080">
    <property type="entry name" value="SDRFAMILY"/>
</dbReference>
<evidence type="ECO:0000256" key="2">
    <source>
        <dbReference type="ARBA" id="ARBA00023002"/>
    </source>
</evidence>
<dbReference type="InterPro" id="IPR002347">
    <property type="entry name" value="SDR_fam"/>
</dbReference>
<dbReference type="AlphaFoldDB" id="A0A382HN47"/>
<organism evidence="4">
    <name type="scientific">marine metagenome</name>
    <dbReference type="NCBI Taxonomy" id="408172"/>
    <lineage>
        <taxon>unclassified sequences</taxon>
        <taxon>metagenomes</taxon>
        <taxon>ecological metagenomes</taxon>
    </lineage>
</organism>
<dbReference type="PANTHER" id="PTHR42879">
    <property type="entry name" value="3-OXOACYL-(ACYL-CARRIER-PROTEIN) REDUCTASE"/>
    <property type="match status" value="1"/>
</dbReference>
<sequence>MEFNFTGQTVLITGGTRGIGRAISEAFLKAGAKVIATYLGNDEEAENFKHANADHADFLDIHKFDVSDYEAVEKFYKEIENKYENFQILVVSSGIRSDSIVGMMKAEDWNRVINTNLTGTFNLCKLAVQSMMHQRYGRIITLTSPVGKFGFAGQANYAASKAGQVAFTRSLSKEVASRKITVNCVSPGFIDTDFIGDLPEEQKKFYKDQIPLKRFGTPEDVTYPVLFLATRQAAYITGSVLEVTGGL</sequence>
<dbReference type="NCBIfam" id="NF009466">
    <property type="entry name" value="PRK12826.1-2"/>
    <property type="match status" value="1"/>
</dbReference>
<dbReference type="PRINTS" id="PR00081">
    <property type="entry name" value="GDHRDH"/>
</dbReference>
<accession>A0A382HN47</accession>
<proteinExistence type="inferred from homology"/>
<dbReference type="Pfam" id="PF13561">
    <property type="entry name" value="adh_short_C2"/>
    <property type="match status" value="1"/>
</dbReference>
<dbReference type="InterPro" id="IPR050259">
    <property type="entry name" value="SDR"/>
</dbReference>
<dbReference type="PANTHER" id="PTHR42879:SF2">
    <property type="entry name" value="3-OXOACYL-[ACYL-CARRIER-PROTEIN] REDUCTASE FABG"/>
    <property type="match status" value="1"/>
</dbReference>
<comment type="similarity">
    <text evidence="1">Belongs to the short-chain dehydrogenases/reductases (SDR) family.</text>
</comment>
<evidence type="ECO:0000256" key="1">
    <source>
        <dbReference type="ARBA" id="ARBA00006484"/>
    </source>
</evidence>
<dbReference type="FunFam" id="3.40.50.720:FF:000173">
    <property type="entry name" value="3-oxoacyl-[acyl-carrier protein] reductase"/>
    <property type="match status" value="1"/>
</dbReference>
<feature type="domain" description="Ketoreductase" evidence="3">
    <location>
        <begin position="8"/>
        <end position="188"/>
    </location>
</feature>
<reference evidence="4" key="1">
    <citation type="submission" date="2018-05" db="EMBL/GenBank/DDBJ databases">
        <authorList>
            <person name="Lanie J.A."/>
            <person name="Ng W.-L."/>
            <person name="Kazmierczak K.M."/>
            <person name="Andrzejewski T.M."/>
            <person name="Davidsen T.M."/>
            <person name="Wayne K.J."/>
            <person name="Tettelin H."/>
            <person name="Glass J.I."/>
            <person name="Rusch D."/>
            <person name="Podicherti R."/>
            <person name="Tsui H.-C.T."/>
            <person name="Winkler M.E."/>
        </authorList>
    </citation>
    <scope>NUCLEOTIDE SEQUENCE</scope>
</reference>
<dbReference type="InterPro" id="IPR036291">
    <property type="entry name" value="NAD(P)-bd_dom_sf"/>
</dbReference>